<evidence type="ECO:0000313" key="2">
    <source>
        <dbReference type="EMBL" id="AWK90081.1"/>
    </source>
</evidence>
<dbReference type="OrthoDB" id="7307007at2"/>
<keyword evidence="2" id="KW-0614">Plasmid</keyword>
<gene>
    <name evidence="2" type="ORF">DEW08_29290</name>
</gene>
<feature type="compositionally biased region" description="Low complexity" evidence="1">
    <location>
        <begin position="97"/>
        <end position="107"/>
    </location>
</feature>
<name>A0A2S2CZZ1_9PROT</name>
<accession>A0A2S2CZZ1</accession>
<feature type="compositionally biased region" description="Gly residues" evidence="1">
    <location>
        <begin position="108"/>
        <end position="117"/>
    </location>
</feature>
<evidence type="ECO:0008006" key="4">
    <source>
        <dbReference type="Google" id="ProtNLM"/>
    </source>
</evidence>
<dbReference type="RefSeq" id="WP_109334034.1">
    <property type="nucleotide sequence ID" value="NZ_CP029358.1"/>
</dbReference>
<sequence length="117" mass="12217">METGTGAAGTGDGQPVWRQDIEALAFRPPGHDGRCAVHRLAFRTLIGGGQPPAAAECLAYFRLHRPAFERAAADKIARRGLPPDASLHLTSRDVGRAMTAEATDTGTAGAGAGRRVN</sequence>
<keyword evidence="3" id="KW-1185">Reference proteome</keyword>
<dbReference type="AlphaFoldDB" id="A0A2S2CZZ1"/>
<geneLocation type="plasmid" evidence="2 3">
    <name>unnamed3</name>
</geneLocation>
<dbReference type="Proteomes" id="UP000245629">
    <property type="component" value="Plasmid unnamed3"/>
</dbReference>
<protein>
    <recommendedName>
        <fullName evidence="4">DUF1488 domain-containing protein</fullName>
    </recommendedName>
</protein>
<reference evidence="3" key="1">
    <citation type="submission" date="2018-05" db="EMBL/GenBank/DDBJ databases">
        <title>Azospirillum thermophila sp. nov., a novel isolated from hot spring.</title>
        <authorList>
            <person name="Zhao Z."/>
        </authorList>
    </citation>
    <scope>NUCLEOTIDE SEQUENCE [LARGE SCALE GENOMIC DNA]</scope>
    <source>
        <strain evidence="3">CFH 70021</strain>
        <plasmid evidence="3">unnamed3</plasmid>
    </source>
</reference>
<evidence type="ECO:0000256" key="1">
    <source>
        <dbReference type="SAM" id="MobiDB-lite"/>
    </source>
</evidence>
<organism evidence="2 3">
    <name type="scientific">Azospirillum thermophilum</name>
    <dbReference type="NCBI Taxonomy" id="2202148"/>
    <lineage>
        <taxon>Bacteria</taxon>
        <taxon>Pseudomonadati</taxon>
        <taxon>Pseudomonadota</taxon>
        <taxon>Alphaproteobacteria</taxon>
        <taxon>Rhodospirillales</taxon>
        <taxon>Azospirillaceae</taxon>
        <taxon>Azospirillum</taxon>
    </lineage>
</organism>
<evidence type="ECO:0000313" key="3">
    <source>
        <dbReference type="Proteomes" id="UP000245629"/>
    </source>
</evidence>
<dbReference type="KEGG" id="azz:DEW08_29290"/>
<feature type="region of interest" description="Disordered" evidence="1">
    <location>
        <begin position="80"/>
        <end position="117"/>
    </location>
</feature>
<proteinExistence type="predicted"/>
<dbReference type="EMBL" id="CP029358">
    <property type="protein sequence ID" value="AWK90081.1"/>
    <property type="molecule type" value="Genomic_DNA"/>
</dbReference>